<dbReference type="Proteomes" id="UP000054270">
    <property type="component" value="Unassembled WGS sequence"/>
</dbReference>
<feature type="non-terminal residue" evidence="1">
    <location>
        <position position="1"/>
    </location>
</feature>
<reference evidence="2" key="1">
    <citation type="submission" date="2014-04" db="EMBL/GenBank/DDBJ databases">
        <title>Evolutionary Origins and Diversification of the Mycorrhizal Mutualists.</title>
        <authorList>
            <consortium name="DOE Joint Genome Institute"/>
            <consortium name="Mycorrhizal Genomics Consortium"/>
            <person name="Kohler A."/>
            <person name="Kuo A."/>
            <person name="Nagy L.G."/>
            <person name="Floudas D."/>
            <person name="Copeland A."/>
            <person name="Barry K.W."/>
            <person name="Cichocki N."/>
            <person name="Veneault-Fourrey C."/>
            <person name="LaButti K."/>
            <person name="Lindquist E.A."/>
            <person name="Lipzen A."/>
            <person name="Lundell T."/>
            <person name="Morin E."/>
            <person name="Murat C."/>
            <person name="Riley R."/>
            <person name="Ohm R."/>
            <person name="Sun H."/>
            <person name="Tunlid A."/>
            <person name="Henrissat B."/>
            <person name="Grigoriev I.V."/>
            <person name="Hibbett D.S."/>
            <person name="Martin F."/>
        </authorList>
    </citation>
    <scope>NUCLEOTIDE SEQUENCE [LARGE SCALE GENOMIC DNA]</scope>
    <source>
        <strain evidence="2">FD-334 SS-4</strain>
    </source>
</reference>
<protein>
    <submittedName>
        <fullName evidence="1">Uncharacterized protein</fullName>
    </submittedName>
</protein>
<evidence type="ECO:0000313" key="1">
    <source>
        <dbReference type="EMBL" id="KJA13555.1"/>
    </source>
</evidence>
<accession>A0A0D2NYN6</accession>
<dbReference type="STRING" id="945553.A0A0D2NYN6"/>
<proteinExistence type="predicted"/>
<gene>
    <name evidence="1" type="ORF">HYPSUDRAFT_151486</name>
</gene>
<evidence type="ECO:0000313" key="2">
    <source>
        <dbReference type="Proteomes" id="UP000054270"/>
    </source>
</evidence>
<dbReference type="AlphaFoldDB" id="A0A0D2NYN6"/>
<keyword evidence="2" id="KW-1185">Reference proteome</keyword>
<name>A0A0D2NYN6_HYPSF</name>
<sequence length="56" mass="6480">VDDKQTNWVAKLLFLEFAINLARLETTSYSLFFLNNGRIPCPMIWDSAPKTEYLAI</sequence>
<organism evidence="1 2">
    <name type="scientific">Hypholoma sublateritium (strain FD-334 SS-4)</name>
    <dbReference type="NCBI Taxonomy" id="945553"/>
    <lineage>
        <taxon>Eukaryota</taxon>
        <taxon>Fungi</taxon>
        <taxon>Dikarya</taxon>
        <taxon>Basidiomycota</taxon>
        <taxon>Agaricomycotina</taxon>
        <taxon>Agaricomycetes</taxon>
        <taxon>Agaricomycetidae</taxon>
        <taxon>Agaricales</taxon>
        <taxon>Agaricineae</taxon>
        <taxon>Strophariaceae</taxon>
        <taxon>Hypholoma</taxon>
    </lineage>
</organism>
<dbReference type="EMBL" id="KN817731">
    <property type="protein sequence ID" value="KJA13555.1"/>
    <property type="molecule type" value="Genomic_DNA"/>
</dbReference>
<dbReference type="OrthoDB" id="2665613at2759"/>